<reference evidence="2" key="1">
    <citation type="journal article" date="2020" name="Fungal Divers.">
        <title>Resolving the Mortierellaceae phylogeny through synthesis of multi-gene phylogenetics and phylogenomics.</title>
        <authorList>
            <person name="Vandepol N."/>
            <person name="Liber J."/>
            <person name="Desiro A."/>
            <person name="Na H."/>
            <person name="Kennedy M."/>
            <person name="Barry K."/>
            <person name="Grigoriev I.V."/>
            <person name="Miller A.N."/>
            <person name="O'Donnell K."/>
            <person name="Stajich J.E."/>
            <person name="Bonito G."/>
        </authorList>
    </citation>
    <scope>NUCLEOTIDE SEQUENCE</scope>
    <source>
        <strain evidence="2">NVP60</strain>
    </source>
</reference>
<dbReference type="AlphaFoldDB" id="A0A9P6QTT7"/>
<gene>
    <name evidence="2" type="ORF">BGZ97_004771</name>
</gene>
<dbReference type="PRINTS" id="PR00449">
    <property type="entry name" value="RASTRNSFRMNG"/>
</dbReference>
<feature type="compositionally biased region" description="Acidic residues" evidence="1">
    <location>
        <begin position="66"/>
        <end position="77"/>
    </location>
</feature>
<evidence type="ECO:0008006" key="4">
    <source>
        <dbReference type="Google" id="ProtNLM"/>
    </source>
</evidence>
<evidence type="ECO:0000313" key="3">
    <source>
        <dbReference type="Proteomes" id="UP000823405"/>
    </source>
</evidence>
<comment type="caution">
    <text evidence="2">The sequence shown here is derived from an EMBL/GenBank/DDBJ whole genome shotgun (WGS) entry which is preliminary data.</text>
</comment>
<sequence>MASTHYLLANPCAGQNIGYLRLAVVGDSAVGKTLFARQFVETLPEVLSHDWEPVKPRRTNHTTNGDGEDEDADEDDDDYVQTLALTERFSSTMMEIPWDNMDADDEVPARNLVFLDTPGYGSVIDARTNFALFMNHVSQTFEEKNSKISPFIE</sequence>
<dbReference type="InterPro" id="IPR027417">
    <property type="entry name" value="P-loop_NTPase"/>
</dbReference>
<evidence type="ECO:0000256" key="1">
    <source>
        <dbReference type="SAM" id="MobiDB-lite"/>
    </source>
</evidence>
<dbReference type="SUPFAM" id="SSF52540">
    <property type="entry name" value="P-loop containing nucleoside triphosphate hydrolases"/>
    <property type="match status" value="1"/>
</dbReference>
<accession>A0A9P6QTT7</accession>
<feature type="non-terminal residue" evidence="2">
    <location>
        <position position="153"/>
    </location>
</feature>
<protein>
    <recommendedName>
        <fullName evidence="4">Septin-type G domain-containing protein</fullName>
    </recommendedName>
</protein>
<name>A0A9P6QTT7_9FUNG</name>
<proteinExistence type="predicted"/>
<organism evidence="2 3">
    <name type="scientific">Linnemannia gamsii</name>
    <dbReference type="NCBI Taxonomy" id="64522"/>
    <lineage>
        <taxon>Eukaryota</taxon>
        <taxon>Fungi</taxon>
        <taxon>Fungi incertae sedis</taxon>
        <taxon>Mucoromycota</taxon>
        <taxon>Mortierellomycotina</taxon>
        <taxon>Mortierellomycetes</taxon>
        <taxon>Mortierellales</taxon>
        <taxon>Mortierellaceae</taxon>
        <taxon>Linnemannia</taxon>
    </lineage>
</organism>
<feature type="region of interest" description="Disordered" evidence="1">
    <location>
        <begin position="51"/>
        <end position="77"/>
    </location>
</feature>
<dbReference type="OrthoDB" id="10357773at2759"/>
<dbReference type="EMBL" id="JAAAIN010002215">
    <property type="protein sequence ID" value="KAG0295647.1"/>
    <property type="molecule type" value="Genomic_DNA"/>
</dbReference>
<evidence type="ECO:0000313" key="2">
    <source>
        <dbReference type="EMBL" id="KAG0295647.1"/>
    </source>
</evidence>
<dbReference type="Gene3D" id="3.40.50.300">
    <property type="entry name" value="P-loop containing nucleotide triphosphate hydrolases"/>
    <property type="match status" value="1"/>
</dbReference>
<dbReference type="Proteomes" id="UP000823405">
    <property type="component" value="Unassembled WGS sequence"/>
</dbReference>
<keyword evidence="3" id="KW-1185">Reference proteome</keyword>